<evidence type="ECO:0000259" key="3">
    <source>
        <dbReference type="SMART" id="SM00062"/>
    </source>
</evidence>
<dbReference type="RefSeq" id="WP_046153510.1">
    <property type="nucleotide sequence ID" value="NZ_CADFGU010000013.1"/>
</dbReference>
<keyword evidence="5" id="KW-1185">Reference proteome</keyword>
<dbReference type="OrthoDB" id="5363083at2"/>
<keyword evidence="1 2" id="KW-0732">Signal</keyword>
<reference evidence="4 5" key="1">
    <citation type="submission" date="2015-03" db="EMBL/GenBank/DDBJ databases">
        <title>Draft Genome Sequence of Burkholderia andropogonis type strain ICMP2807, isolated from Sorghum bicolor.</title>
        <authorList>
            <person name="Lopes-Santos L."/>
            <person name="Castro D.B."/>
            <person name="Ottoboni L.M."/>
            <person name="Park D."/>
            <person name="Weirc B.S."/>
            <person name="Destefano S.A."/>
        </authorList>
    </citation>
    <scope>NUCLEOTIDE SEQUENCE [LARGE SCALE GENOMIC DNA]</scope>
    <source>
        <strain evidence="4 5">ICMP2807</strain>
    </source>
</reference>
<proteinExistence type="predicted"/>
<dbReference type="SMART" id="SM00062">
    <property type="entry name" value="PBPb"/>
    <property type="match status" value="1"/>
</dbReference>
<organism evidence="4 5">
    <name type="scientific">Robbsia andropogonis</name>
    <dbReference type="NCBI Taxonomy" id="28092"/>
    <lineage>
        <taxon>Bacteria</taxon>
        <taxon>Pseudomonadati</taxon>
        <taxon>Pseudomonadota</taxon>
        <taxon>Betaproteobacteria</taxon>
        <taxon>Burkholderiales</taxon>
        <taxon>Burkholderiaceae</taxon>
        <taxon>Robbsia</taxon>
    </lineage>
</organism>
<dbReference type="Pfam" id="PF00497">
    <property type="entry name" value="SBP_bac_3"/>
    <property type="match status" value="1"/>
</dbReference>
<feature type="chain" id="PRO_5002490218" evidence="2">
    <location>
        <begin position="36"/>
        <end position="281"/>
    </location>
</feature>
<dbReference type="SUPFAM" id="SSF53850">
    <property type="entry name" value="Periplasmic binding protein-like II"/>
    <property type="match status" value="1"/>
</dbReference>
<accession>A0A0F5JXQ1</accession>
<feature type="signal peptide" evidence="2">
    <location>
        <begin position="1"/>
        <end position="35"/>
    </location>
</feature>
<dbReference type="Proteomes" id="UP000033618">
    <property type="component" value="Unassembled WGS sequence"/>
</dbReference>
<name>A0A0F5JXQ1_9BURK</name>
<comment type="caution">
    <text evidence="4">The sequence shown here is derived from an EMBL/GenBank/DDBJ whole genome shotgun (WGS) entry which is preliminary data.</text>
</comment>
<evidence type="ECO:0000313" key="4">
    <source>
        <dbReference type="EMBL" id="KKB62424.1"/>
    </source>
</evidence>
<evidence type="ECO:0000313" key="5">
    <source>
        <dbReference type="Proteomes" id="UP000033618"/>
    </source>
</evidence>
<dbReference type="InterPro" id="IPR001638">
    <property type="entry name" value="Solute-binding_3/MltF_N"/>
</dbReference>
<evidence type="ECO:0000256" key="2">
    <source>
        <dbReference type="SAM" id="SignalP"/>
    </source>
</evidence>
<dbReference type="EMBL" id="LAQU01000020">
    <property type="protein sequence ID" value="KKB62424.1"/>
    <property type="molecule type" value="Genomic_DNA"/>
</dbReference>
<dbReference type="PANTHER" id="PTHR35936">
    <property type="entry name" value="MEMBRANE-BOUND LYTIC MUREIN TRANSGLYCOSYLASE F"/>
    <property type="match status" value="1"/>
</dbReference>
<dbReference type="AlphaFoldDB" id="A0A0F5JXQ1"/>
<dbReference type="PROSITE" id="PS51257">
    <property type="entry name" value="PROKAR_LIPOPROTEIN"/>
    <property type="match status" value="1"/>
</dbReference>
<dbReference type="PANTHER" id="PTHR35936:SF19">
    <property type="entry name" value="AMINO-ACID-BINDING PROTEIN YXEM-RELATED"/>
    <property type="match status" value="1"/>
</dbReference>
<dbReference type="PATRIC" id="fig|28092.6.peg.4107"/>
<evidence type="ECO:0000256" key="1">
    <source>
        <dbReference type="ARBA" id="ARBA00022729"/>
    </source>
</evidence>
<sequence>MNRSFLSPVAPTFARAVTIGVMAVSACLASAAAHAEDSLTKMRNAGVIRIANTQSTPPWSMLGVDNRPEGYDVAVAQELAKRLKIAKVVFVADSFKNFVEGLKTGKYDLVMNDLTPTAEREKQIDFAAPYGVEQFRIFVRNESRIASRADLAGKSVGVTTGSSNEAWAKANLKDSTIKSYENGALVFSDLAIGRVDSVIISHFGGLKYANVNHLPVKEVGEPLTYQLSAPALAKGQPELKQAVTYAIQSMINDGTLANISKRWVGADYDMVSSIEIAKKEQ</sequence>
<dbReference type="STRING" id="28092.WM40_17460"/>
<gene>
    <name evidence="4" type="ORF">WM40_17460</name>
</gene>
<protein>
    <submittedName>
        <fullName evidence="4">Cysteine ABC transporter substrate-binding protein</fullName>
    </submittedName>
</protein>
<dbReference type="Gene3D" id="3.40.190.10">
    <property type="entry name" value="Periplasmic binding protein-like II"/>
    <property type="match status" value="2"/>
</dbReference>
<feature type="domain" description="Solute-binding protein family 3/N-terminal" evidence="3">
    <location>
        <begin position="47"/>
        <end position="267"/>
    </location>
</feature>